<dbReference type="GO" id="GO:0006400">
    <property type="term" value="P:tRNA modification"/>
    <property type="evidence" value="ECO:0007669"/>
    <property type="project" value="TreeGrafter"/>
</dbReference>
<comment type="caution">
    <text evidence="12">The sequence shown here is derived from an EMBL/GenBank/DDBJ whole genome shotgun (WGS) entry which is preliminary data.</text>
</comment>
<protein>
    <recommendedName>
        <fullName evidence="3">tRNA dimethylallyltransferase</fullName>
        <ecNumber evidence="3">2.5.1.75</ecNumber>
    </recommendedName>
</protein>
<dbReference type="HAMAP" id="MF_00185">
    <property type="entry name" value="IPP_trans"/>
    <property type="match status" value="1"/>
</dbReference>
<evidence type="ECO:0000256" key="1">
    <source>
        <dbReference type="ARBA" id="ARBA00001946"/>
    </source>
</evidence>
<feature type="compositionally biased region" description="Basic and acidic residues" evidence="11">
    <location>
        <begin position="455"/>
        <end position="466"/>
    </location>
</feature>
<evidence type="ECO:0000256" key="7">
    <source>
        <dbReference type="ARBA" id="ARBA00022840"/>
    </source>
</evidence>
<feature type="region of interest" description="Disordered" evidence="11">
    <location>
        <begin position="453"/>
        <end position="485"/>
    </location>
</feature>
<reference evidence="12" key="1">
    <citation type="submission" date="2023-08" db="EMBL/GenBank/DDBJ databases">
        <authorList>
            <person name="Chen Y."/>
            <person name="Shah S."/>
            <person name="Dougan E. K."/>
            <person name="Thang M."/>
            <person name="Chan C."/>
        </authorList>
    </citation>
    <scope>NUCLEOTIDE SEQUENCE</scope>
</reference>
<proteinExistence type="inferred from homology"/>
<evidence type="ECO:0000256" key="9">
    <source>
        <dbReference type="ARBA" id="ARBA00049563"/>
    </source>
</evidence>
<dbReference type="InterPro" id="IPR039657">
    <property type="entry name" value="Dimethylallyltransferase"/>
</dbReference>
<dbReference type="Gene3D" id="1.10.20.140">
    <property type="match status" value="1"/>
</dbReference>
<evidence type="ECO:0000256" key="3">
    <source>
        <dbReference type="ARBA" id="ARBA00012665"/>
    </source>
</evidence>
<comment type="cofactor">
    <cofactor evidence="1">
        <name>Mg(2+)</name>
        <dbReference type="ChEBI" id="CHEBI:18420"/>
    </cofactor>
</comment>
<evidence type="ECO:0000256" key="2">
    <source>
        <dbReference type="ARBA" id="ARBA00005842"/>
    </source>
</evidence>
<evidence type="ECO:0000256" key="5">
    <source>
        <dbReference type="ARBA" id="ARBA00022694"/>
    </source>
</evidence>
<keyword evidence="5" id="KW-0819">tRNA processing</keyword>
<evidence type="ECO:0000313" key="12">
    <source>
        <dbReference type="EMBL" id="CAJ1390731.1"/>
    </source>
</evidence>
<evidence type="ECO:0000256" key="11">
    <source>
        <dbReference type="SAM" id="MobiDB-lite"/>
    </source>
</evidence>
<evidence type="ECO:0000256" key="10">
    <source>
        <dbReference type="RuleBase" id="RU003785"/>
    </source>
</evidence>
<dbReference type="EC" id="2.5.1.75" evidence="3"/>
<dbReference type="PANTHER" id="PTHR11088">
    <property type="entry name" value="TRNA DIMETHYLALLYLTRANSFERASE"/>
    <property type="match status" value="1"/>
</dbReference>
<dbReference type="InterPro" id="IPR027417">
    <property type="entry name" value="P-loop_NTPase"/>
</dbReference>
<keyword evidence="8" id="KW-0460">Magnesium</keyword>
<dbReference type="SUPFAM" id="SSF56059">
    <property type="entry name" value="Glutathione synthetase ATP-binding domain-like"/>
    <property type="match status" value="1"/>
</dbReference>
<dbReference type="Pfam" id="PF01715">
    <property type="entry name" value="IPPT"/>
    <property type="match status" value="1"/>
</dbReference>
<dbReference type="NCBIfam" id="TIGR00174">
    <property type="entry name" value="miaA"/>
    <property type="match status" value="1"/>
</dbReference>
<accession>A0AA36INS6</accession>
<keyword evidence="6 10" id="KW-0547">Nucleotide-binding</keyword>
<dbReference type="GO" id="GO:0005524">
    <property type="term" value="F:ATP binding"/>
    <property type="evidence" value="ECO:0007669"/>
    <property type="project" value="UniProtKB-KW"/>
</dbReference>
<comment type="similarity">
    <text evidence="2 10">Belongs to the IPP transferase family.</text>
</comment>
<keyword evidence="13" id="KW-1185">Reference proteome</keyword>
<dbReference type="PANTHER" id="PTHR11088:SF60">
    <property type="entry name" value="TRNA DIMETHYLALLYLTRANSFERASE"/>
    <property type="match status" value="1"/>
</dbReference>
<dbReference type="Pfam" id="PF03133">
    <property type="entry name" value="TTL"/>
    <property type="match status" value="1"/>
</dbReference>
<name>A0AA36INS6_9DINO</name>
<evidence type="ECO:0000256" key="6">
    <source>
        <dbReference type="ARBA" id="ARBA00022741"/>
    </source>
</evidence>
<keyword evidence="4 10" id="KW-0808">Transferase</keyword>
<evidence type="ECO:0000256" key="8">
    <source>
        <dbReference type="ARBA" id="ARBA00022842"/>
    </source>
</evidence>
<dbReference type="InterPro" id="IPR018022">
    <property type="entry name" value="IPT"/>
</dbReference>
<dbReference type="Gene3D" id="3.40.50.300">
    <property type="entry name" value="P-loop containing nucleotide triphosphate hydrolases"/>
    <property type="match status" value="1"/>
</dbReference>
<evidence type="ECO:0000313" key="13">
    <source>
        <dbReference type="Proteomes" id="UP001178507"/>
    </source>
</evidence>
<sequence>MRCDVNTLGDPVPGEDGKHCQCLVSRGRRLDCTACDSRVRCEAGKGSREGQVLWEAVEPFCSQAWEDAAAADPSLHAGPRRIPLSSLQKLLQSRVDPRFVGNYDKLVGKDGWFDRAFVNYFAGAPGSKHANMTEQLIRSVHMFSAQPIVVVHLGSRTPDSWTAERFPRLLLFHAAPMGPDTHRSFNFNKLRSFLMARARTGVELDSDQFVGPGVDYMFEMTEKEITKESPLPVLPVHFYSFTEADTPQNLWWRRYCPDPPACTAHTMRWSHAHPTWTFWSLPFVGRWLRRHFRDEHLPQMVSSKAVLLADLAVAEIPEDEDLLNVGTWEEKGTKQWCKFDNDYHEFADMLSWQPENGDHTTTGDIASDPKFYPQGAAKAFFTAHNCKDPAATAKMLDEIEERWKKGLYPTSTITYKGRFFESGRNGPALMLIGAVGLVCVAVAALGRKVTLQAERAAERERRRQEEMGQGAKGSGRGSPPFAGRSQATRDGLCAFDLKSPRSCAGLAGADVACCAGAWRWLSAALRWVLAPWQAVITRPLMQNMQNMVVVIAGPTAVGKSDTAVALAAQLQKNGRKVRLISADSVQVYKGLDIGSNKPSSSEQEQWPIQLVDWLEPDRPCTAGSWTQAALSQVDEALGLNETPIVVGGSMYLDWLVNGEPDAAKSDPDVQARIAEELRPFQERMDWDGAIAILATVDAGKAQRINRNNWRHLSRQLEVVRSAPRRAGRASRTSYDLRAFFLSPIDRQALFHRIDPWRCKAMLHKGLLEEVAALLEQGLQLDTPAADAIGYRQVLDYLTRPNPLDGDAESFLTFLQRFAAVSRNYAKSQVQWFMKDSSFMWLDANPTNPEALGAELSHLCSLRKAKFLSQVRKDTAVRETQATQAASMGNFACALGDLPKEELHQLLERADRCTHRVPPPARQQLPALPGWSVGQVRMGKVYWHGRHQKWGWGNPLGKLHRQGLQLLSTNGWQAIKESDASTLPAFCWPTRQSSFPAHAATDELPLIRPFPQEFTRKLDNKASLAAHLTAAGCDIHPMTWDAQEFLRAPPEEGPEGPEETFFLKHSLGVKGNAVHVFDRTALDARLAELGLRCESFIVQRCVAPLSLRNGRKWVMRAHALLHAMNGTVRLYSHRDVISLEYGQPYTSRLDLRAAHVSNSAKLKHLPKPELVKDELVLQQVQQLTRQAFASVAEWIPLGPYAPEEAELCQVFGLDIILDAHGKAWLLEVNDYPAIASGTMEHVDTKVYTDLVRDVLLLVVLPKVDSTTPSPGGWQLIELDEGTASKRAKRRMRACAAVTV</sequence>
<dbReference type="GO" id="GO:0052381">
    <property type="term" value="F:tRNA dimethylallyltransferase activity"/>
    <property type="evidence" value="ECO:0007669"/>
    <property type="project" value="UniProtKB-EC"/>
</dbReference>
<dbReference type="InterPro" id="IPR004344">
    <property type="entry name" value="TTL/TTLL_fam"/>
</dbReference>
<organism evidence="12 13">
    <name type="scientific">Effrenium voratum</name>
    <dbReference type="NCBI Taxonomy" id="2562239"/>
    <lineage>
        <taxon>Eukaryota</taxon>
        <taxon>Sar</taxon>
        <taxon>Alveolata</taxon>
        <taxon>Dinophyceae</taxon>
        <taxon>Suessiales</taxon>
        <taxon>Symbiodiniaceae</taxon>
        <taxon>Effrenium</taxon>
    </lineage>
</organism>
<comment type="catalytic activity">
    <reaction evidence="9">
        <text>adenosine(37) in tRNA + dimethylallyl diphosphate = N(6)-dimethylallyladenosine(37) in tRNA + diphosphate</text>
        <dbReference type="Rhea" id="RHEA:26482"/>
        <dbReference type="Rhea" id="RHEA-COMP:10162"/>
        <dbReference type="Rhea" id="RHEA-COMP:10375"/>
        <dbReference type="ChEBI" id="CHEBI:33019"/>
        <dbReference type="ChEBI" id="CHEBI:57623"/>
        <dbReference type="ChEBI" id="CHEBI:74411"/>
        <dbReference type="ChEBI" id="CHEBI:74415"/>
        <dbReference type="EC" id="2.5.1.75"/>
    </reaction>
</comment>
<dbReference type="Proteomes" id="UP001178507">
    <property type="component" value="Unassembled WGS sequence"/>
</dbReference>
<evidence type="ECO:0000256" key="4">
    <source>
        <dbReference type="ARBA" id="ARBA00022679"/>
    </source>
</evidence>
<dbReference type="Gene3D" id="3.30.470.20">
    <property type="entry name" value="ATP-grasp fold, B domain"/>
    <property type="match status" value="1"/>
</dbReference>
<dbReference type="SUPFAM" id="SSF52540">
    <property type="entry name" value="P-loop containing nucleoside triphosphate hydrolases"/>
    <property type="match status" value="1"/>
</dbReference>
<dbReference type="EMBL" id="CAUJNA010002124">
    <property type="protein sequence ID" value="CAJ1390731.1"/>
    <property type="molecule type" value="Genomic_DNA"/>
</dbReference>
<keyword evidence="7 10" id="KW-0067">ATP-binding</keyword>
<gene>
    <name evidence="12" type="ORF">EVOR1521_LOCUS16060</name>
</gene>